<feature type="coiled-coil region" evidence="3">
    <location>
        <begin position="4"/>
        <end position="31"/>
    </location>
</feature>
<evidence type="ECO:0000313" key="5">
    <source>
        <dbReference type="EnsemblPlants" id="AET5Gv20764000.2"/>
    </source>
</evidence>
<dbReference type="SUPFAM" id="SSF57959">
    <property type="entry name" value="Leucine zipper domain"/>
    <property type="match status" value="1"/>
</dbReference>
<reference evidence="6" key="2">
    <citation type="journal article" date="2017" name="Nat. Plants">
        <title>The Aegilops tauschii genome reveals multiple impacts of transposons.</title>
        <authorList>
            <person name="Zhao G."/>
            <person name="Zou C."/>
            <person name="Li K."/>
            <person name="Wang K."/>
            <person name="Li T."/>
            <person name="Gao L."/>
            <person name="Zhang X."/>
            <person name="Wang H."/>
            <person name="Yang Z."/>
            <person name="Liu X."/>
            <person name="Jiang W."/>
            <person name="Mao L."/>
            <person name="Kong X."/>
            <person name="Jiao Y."/>
            <person name="Jia J."/>
        </authorList>
    </citation>
    <scope>NUCLEOTIDE SEQUENCE [LARGE SCALE GENOMIC DNA]</scope>
    <source>
        <strain evidence="6">cv. AL8/78</strain>
    </source>
</reference>
<dbReference type="InterPro" id="IPR046347">
    <property type="entry name" value="bZIP_sf"/>
</dbReference>
<dbReference type="Gene3D" id="1.20.5.170">
    <property type="match status" value="1"/>
</dbReference>
<evidence type="ECO:0000256" key="1">
    <source>
        <dbReference type="ARBA" id="ARBA00023015"/>
    </source>
</evidence>
<name>A0A453LHE9_AEGTS</name>
<evidence type="ECO:0000313" key="6">
    <source>
        <dbReference type="Proteomes" id="UP000015105"/>
    </source>
</evidence>
<evidence type="ECO:0000256" key="2">
    <source>
        <dbReference type="ARBA" id="ARBA00023163"/>
    </source>
</evidence>
<keyword evidence="3" id="KW-0175">Coiled coil</keyword>
<reference evidence="6" key="1">
    <citation type="journal article" date="2014" name="Science">
        <title>Ancient hybridizations among the ancestral genomes of bread wheat.</title>
        <authorList>
            <consortium name="International Wheat Genome Sequencing Consortium,"/>
            <person name="Marcussen T."/>
            <person name="Sandve S.R."/>
            <person name="Heier L."/>
            <person name="Spannagl M."/>
            <person name="Pfeifer M."/>
            <person name="Jakobsen K.S."/>
            <person name="Wulff B.B."/>
            <person name="Steuernagel B."/>
            <person name="Mayer K.F."/>
            <person name="Olsen O.A."/>
        </authorList>
    </citation>
    <scope>NUCLEOTIDE SEQUENCE [LARGE SCALE GENOMIC DNA]</scope>
    <source>
        <strain evidence="6">cv. AL8/78</strain>
    </source>
</reference>
<dbReference type="AlphaFoldDB" id="A0A453LHE9"/>
<reference evidence="5" key="5">
    <citation type="journal article" date="2021" name="G3 (Bethesda)">
        <title>Aegilops tauschii genome assembly Aet v5.0 features greater sequence contiguity and improved annotation.</title>
        <authorList>
            <person name="Wang L."/>
            <person name="Zhu T."/>
            <person name="Rodriguez J.C."/>
            <person name="Deal K.R."/>
            <person name="Dubcovsky J."/>
            <person name="McGuire P.E."/>
            <person name="Lux T."/>
            <person name="Spannagl M."/>
            <person name="Mayer K.F.X."/>
            <person name="Baldrich P."/>
            <person name="Meyers B.C."/>
            <person name="Huo N."/>
            <person name="Gu Y.Q."/>
            <person name="Zhou H."/>
            <person name="Devos K.M."/>
            <person name="Bennetzen J.L."/>
            <person name="Unver T."/>
            <person name="Budak H."/>
            <person name="Gulick P.J."/>
            <person name="Galiba G."/>
            <person name="Kalapos B."/>
            <person name="Nelson D.R."/>
            <person name="Li P."/>
            <person name="You F.M."/>
            <person name="Luo M.C."/>
            <person name="Dvorak J."/>
        </authorList>
    </citation>
    <scope>NUCLEOTIDE SEQUENCE [LARGE SCALE GENOMIC DNA]</scope>
    <source>
        <strain evidence="5">cv. AL8/78</strain>
    </source>
</reference>
<protein>
    <recommendedName>
        <fullName evidence="4">BZIP domain-containing protein</fullName>
    </recommendedName>
</protein>
<proteinExistence type="predicted"/>
<accession>A0A453LHE9</accession>
<evidence type="ECO:0000256" key="3">
    <source>
        <dbReference type="SAM" id="Coils"/>
    </source>
</evidence>
<sequence>SRSRARKQAHVTQIESEVHQLREENEQLRLNSRLQWRCRCR</sequence>
<dbReference type="Gramene" id="AET5Gv20764000.2">
    <property type="protein sequence ID" value="AET5Gv20764000.2"/>
    <property type="gene ID" value="AET5Gv20764000"/>
</dbReference>
<evidence type="ECO:0000259" key="4">
    <source>
        <dbReference type="Pfam" id="PF07716"/>
    </source>
</evidence>
<dbReference type="InterPro" id="IPR004827">
    <property type="entry name" value="bZIP"/>
</dbReference>
<dbReference type="Pfam" id="PF07716">
    <property type="entry name" value="bZIP_2"/>
    <property type="match status" value="1"/>
</dbReference>
<reference evidence="5" key="4">
    <citation type="submission" date="2019-03" db="UniProtKB">
        <authorList>
            <consortium name="EnsemblPlants"/>
        </authorList>
    </citation>
    <scope>IDENTIFICATION</scope>
</reference>
<organism evidence="5 6">
    <name type="scientific">Aegilops tauschii subsp. strangulata</name>
    <name type="common">Goatgrass</name>
    <dbReference type="NCBI Taxonomy" id="200361"/>
    <lineage>
        <taxon>Eukaryota</taxon>
        <taxon>Viridiplantae</taxon>
        <taxon>Streptophyta</taxon>
        <taxon>Embryophyta</taxon>
        <taxon>Tracheophyta</taxon>
        <taxon>Spermatophyta</taxon>
        <taxon>Magnoliopsida</taxon>
        <taxon>Liliopsida</taxon>
        <taxon>Poales</taxon>
        <taxon>Poaceae</taxon>
        <taxon>BOP clade</taxon>
        <taxon>Pooideae</taxon>
        <taxon>Triticodae</taxon>
        <taxon>Triticeae</taxon>
        <taxon>Triticinae</taxon>
        <taxon>Aegilops</taxon>
    </lineage>
</organism>
<dbReference type="Proteomes" id="UP000015105">
    <property type="component" value="Chromosome 5D"/>
</dbReference>
<keyword evidence="2" id="KW-0804">Transcription</keyword>
<keyword evidence="1" id="KW-0805">Transcription regulation</keyword>
<feature type="domain" description="BZIP" evidence="4">
    <location>
        <begin position="2"/>
        <end position="29"/>
    </location>
</feature>
<keyword evidence="6" id="KW-1185">Reference proteome</keyword>
<reference evidence="5" key="3">
    <citation type="journal article" date="2017" name="Nature">
        <title>Genome sequence of the progenitor of the wheat D genome Aegilops tauschii.</title>
        <authorList>
            <person name="Luo M.C."/>
            <person name="Gu Y.Q."/>
            <person name="Puiu D."/>
            <person name="Wang H."/>
            <person name="Twardziok S.O."/>
            <person name="Deal K.R."/>
            <person name="Huo N."/>
            <person name="Zhu T."/>
            <person name="Wang L."/>
            <person name="Wang Y."/>
            <person name="McGuire P.E."/>
            <person name="Liu S."/>
            <person name="Long H."/>
            <person name="Ramasamy R.K."/>
            <person name="Rodriguez J.C."/>
            <person name="Van S.L."/>
            <person name="Yuan L."/>
            <person name="Wang Z."/>
            <person name="Xia Z."/>
            <person name="Xiao L."/>
            <person name="Anderson O.D."/>
            <person name="Ouyang S."/>
            <person name="Liang Y."/>
            <person name="Zimin A.V."/>
            <person name="Pertea G."/>
            <person name="Qi P."/>
            <person name="Bennetzen J.L."/>
            <person name="Dai X."/>
            <person name="Dawson M.W."/>
            <person name="Muller H.G."/>
            <person name="Kugler K."/>
            <person name="Rivarola-Duarte L."/>
            <person name="Spannagl M."/>
            <person name="Mayer K.F.X."/>
            <person name="Lu F.H."/>
            <person name="Bevan M.W."/>
            <person name="Leroy P."/>
            <person name="Li P."/>
            <person name="You F.M."/>
            <person name="Sun Q."/>
            <person name="Liu Z."/>
            <person name="Lyons E."/>
            <person name="Wicker T."/>
            <person name="Salzberg S.L."/>
            <person name="Devos K.M."/>
            <person name="Dvorak J."/>
        </authorList>
    </citation>
    <scope>NUCLEOTIDE SEQUENCE [LARGE SCALE GENOMIC DNA]</scope>
    <source>
        <strain evidence="5">cv. AL8/78</strain>
    </source>
</reference>
<dbReference type="GO" id="GO:0003700">
    <property type="term" value="F:DNA-binding transcription factor activity"/>
    <property type="evidence" value="ECO:0007669"/>
    <property type="project" value="InterPro"/>
</dbReference>
<dbReference type="EnsemblPlants" id="AET5Gv20764000.2">
    <property type="protein sequence ID" value="AET5Gv20764000.2"/>
    <property type="gene ID" value="AET5Gv20764000"/>
</dbReference>